<organism evidence="2 3">
    <name type="scientific">Botryosphaeria parva (strain UCR-NP2)</name>
    <name type="common">Grapevine canker fungus</name>
    <name type="synonym">Neofusicoccum parvum</name>
    <dbReference type="NCBI Taxonomy" id="1287680"/>
    <lineage>
        <taxon>Eukaryota</taxon>
        <taxon>Fungi</taxon>
        <taxon>Dikarya</taxon>
        <taxon>Ascomycota</taxon>
        <taxon>Pezizomycotina</taxon>
        <taxon>Dothideomycetes</taxon>
        <taxon>Dothideomycetes incertae sedis</taxon>
        <taxon>Botryosphaeriales</taxon>
        <taxon>Botryosphaeriaceae</taxon>
        <taxon>Neofusicoccum</taxon>
    </lineage>
</organism>
<dbReference type="AlphaFoldDB" id="R1EUU5"/>
<dbReference type="eggNOG" id="KOG2614">
    <property type="taxonomic scope" value="Eukaryota"/>
</dbReference>
<feature type="transmembrane region" description="Helical" evidence="1">
    <location>
        <begin position="159"/>
        <end position="177"/>
    </location>
</feature>
<proteinExistence type="predicted"/>
<dbReference type="Proteomes" id="UP000013521">
    <property type="component" value="Unassembled WGS sequence"/>
</dbReference>
<gene>
    <name evidence="2" type="ORF">UCRNP2_1838</name>
</gene>
<feature type="transmembrane region" description="Helical" evidence="1">
    <location>
        <begin position="119"/>
        <end position="139"/>
    </location>
</feature>
<feature type="transmembrane region" description="Helical" evidence="1">
    <location>
        <begin position="51"/>
        <end position="71"/>
    </location>
</feature>
<evidence type="ECO:0000313" key="2">
    <source>
        <dbReference type="EMBL" id="EOD51377.1"/>
    </source>
</evidence>
<protein>
    <submittedName>
        <fullName evidence="2">Putative fad binding domain protein</fullName>
    </submittedName>
</protein>
<feature type="transmembrane region" description="Helical" evidence="1">
    <location>
        <begin position="250"/>
        <end position="271"/>
    </location>
</feature>
<dbReference type="KEGG" id="npa:UCRNP2_1838"/>
<keyword evidence="1" id="KW-1133">Transmembrane helix</keyword>
<feature type="transmembrane region" description="Helical" evidence="1">
    <location>
        <begin position="198"/>
        <end position="220"/>
    </location>
</feature>
<name>R1EUU5_BOTPV</name>
<dbReference type="HOGENOM" id="CLU_986927_0_0_1"/>
<dbReference type="OMA" id="IMNVEAC"/>
<accession>R1EUU5</accession>
<feature type="transmembrane region" description="Helical" evidence="1">
    <location>
        <begin position="77"/>
        <end position="98"/>
    </location>
</feature>
<keyword evidence="1" id="KW-0812">Transmembrane</keyword>
<sequence>MPRLVTGVAFGSIFWVAQQVLQINPDGWTSKFVDHPLKKTYTGIPAIDSTLSLLCLYFMIMLIPMALIWTIESYRPVVFGAVYQVFGIGKVAPIYYLISIYTSSNILYTRTTGRPIHSSVAHALLPALCIGYILPTALMFLPYTDPSIHQTMVALWQPFPIYVAALTWGIASIIRHTNPTQPLHLEMFEQKDLTPLQASYSFAFGVTALTHLASLFYIFASSSLSFAEVFFNLPGPATPARAAAKSVFAFFKWDMVLCFAATLVYCLYSVFELRRRHKIDWW</sequence>
<dbReference type="STRING" id="1287680.R1EUU5"/>
<dbReference type="EMBL" id="KB915878">
    <property type="protein sequence ID" value="EOD51377.1"/>
    <property type="molecule type" value="Genomic_DNA"/>
</dbReference>
<reference evidence="3" key="1">
    <citation type="journal article" date="2013" name="Genome Announc.">
        <title>Draft genome sequence of Neofusicoccum parvum isolate UCR-NP2, a fungal vascular pathogen associated with grapevine cankers.</title>
        <authorList>
            <person name="Blanco-Ulate B."/>
            <person name="Rolshausen P."/>
            <person name="Cantu D."/>
        </authorList>
    </citation>
    <scope>NUCLEOTIDE SEQUENCE [LARGE SCALE GENOMIC DNA]</scope>
    <source>
        <strain evidence="3">UCR-NP2</strain>
    </source>
</reference>
<evidence type="ECO:0000256" key="1">
    <source>
        <dbReference type="SAM" id="Phobius"/>
    </source>
</evidence>
<evidence type="ECO:0000313" key="3">
    <source>
        <dbReference type="Proteomes" id="UP000013521"/>
    </source>
</evidence>
<dbReference type="OrthoDB" id="10029326at2759"/>
<keyword evidence="1" id="KW-0472">Membrane</keyword>